<dbReference type="AlphaFoldDB" id="A0A165SX35"/>
<sequence length="271" mass="30411">MADLHLPESAWGVDDHDNGLGALGNYPGAEGGSAVPMTREPGIAEWVDIVANTLRLSEEYHEDLHFFATKVCDVSQDLMCWSLISTRLGRALTGRLFGTMYQTQQMLQQNHERIDWTEVLNVLEAVKDALAQKLMLSDAQKKEVTAACKEVMVWPGRTTFDILDDVMGYLEENQQSNHLAKVFESTTRMHLRQLFAPGDLQQLSGMVQVVHQPWVRCQCPGLAVLQWLLVLQLQMLYIHGVVPQAAFQGAVVERFPVLLWLSVALQALVLM</sequence>
<gene>
    <name evidence="1" type="ORF">NEOLEDRAFT_1147831</name>
</gene>
<dbReference type="EMBL" id="KV425570">
    <property type="protein sequence ID" value="KZT25809.1"/>
    <property type="molecule type" value="Genomic_DNA"/>
</dbReference>
<keyword evidence="2" id="KW-1185">Reference proteome</keyword>
<reference evidence="1 2" key="1">
    <citation type="journal article" date="2016" name="Mol. Biol. Evol.">
        <title>Comparative Genomics of Early-Diverging Mushroom-Forming Fungi Provides Insights into the Origins of Lignocellulose Decay Capabilities.</title>
        <authorList>
            <person name="Nagy L.G."/>
            <person name="Riley R."/>
            <person name="Tritt A."/>
            <person name="Adam C."/>
            <person name="Daum C."/>
            <person name="Floudas D."/>
            <person name="Sun H."/>
            <person name="Yadav J.S."/>
            <person name="Pangilinan J."/>
            <person name="Larsson K.H."/>
            <person name="Matsuura K."/>
            <person name="Barry K."/>
            <person name="Labutti K."/>
            <person name="Kuo R."/>
            <person name="Ohm R.A."/>
            <person name="Bhattacharya S.S."/>
            <person name="Shirouzu T."/>
            <person name="Yoshinaga Y."/>
            <person name="Martin F.M."/>
            <person name="Grigoriev I.V."/>
            <person name="Hibbett D.S."/>
        </authorList>
    </citation>
    <scope>NUCLEOTIDE SEQUENCE [LARGE SCALE GENOMIC DNA]</scope>
    <source>
        <strain evidence="1 2">HHB14362 ss-1</strain>
    </source>
</reference>
<protein>
    <submittedName>
        <fullName evidence="1">Uncharacterized protein</fullName>
    </submittedName>
</protein>
<name>A0A165SX35_9AGAM</name>
<dbReference type="Proteomes" id="UP000076761">
    <property type="component" value="Unassembled WGS sequence"/>
</dbReference>
<organism evidence="1 2">
    <name type="scientific">Neolentinus lepideus HHB14362 ss-1</name>
    <dbReference type="NCBI Taxonomy" id="1314782"/>
    <lineage>
        <taxon>Eukaryota</taxon>
        <taxon>Fungi</taxon>
        <taxon>Dikarya</taxon>
        <taxon>Basidiomycota</taxon>
        <taxon>Agaricomycotina</taxon>
        <taxon>Agaricomycetes</taxon>
        <taxon>Gloeophyllales</taxon>
        <taxon>Gloeophyllaceae</taxon>
        <taxon>Neolentinus</taxon>
    </lineage>
</organism>
<evidence type="ECO:0000313" key="2">
    <source>
        <dbReference type="Proteomes" id="UP000076761"/>
    </source>
</evidence>
<evidence type="ECO:0000313" key="1">
    <source>
        <dbReference type="EMBL" id="KZT25809.1"/>
    </source>
</evidence>
<dbReference type="InParanoid" id="A0A165SX35"/>
<accession>A0A165SX35</accession>
<proteinExistence type="predicted"/>